<name>A0A9P6EJ49_9AGAR</name>
<evidence type="ECO:0000313" key="2">
    <source>
        <dbReference type="Proteomes" id="UP000807306"/>
    </source>
</evidence>
<accession>A0A9P6EJ49</accession>
<reference evidence="1" key="1">
    <citation type="submission" date="2020-11" db="EMBL/GenBank/DDBJ databases">
        <authorList>
            <consortium name="DOE Joint Genome Institute"/>
            <person name="Ahrendt S."/>
            <person name="Riley R."/>
            <person name="Andreopoulos W."/>
            <person name="Labutti K."/>
            <person name="Pangilinan J."/>
            <person name="Ruiz-Duenas F.J."/>
            <person name="Barrasa J.M."/>
            <person name="Sanchez-Garcia M."/>
            <person name="Camarero S."/>
            <person name="Miyauchi S."/>
            <person name="Serrano A."/>
            <person name="Linde D."/>
            <person name="Babiker R."/>
            <person name="Drula E."/>
            <person name="Ayuso-Fernandez I."/>
            <person name="Pacheco R."/>
            <person name="Padilla G."/>
            <person name="Ferreira P."/>
            <person name="Barriuso J."/>
            <person name="Kellner H."/>
            <person name="Castanera R."/>
            <person name="Alfaro M."/>
            <person name="Ramirez L."/>
            <person name="Pisabarro A.G."/>
            <person name="Kuo A."/>
            <person name="Tritt A."/>
            <person name="Lipzen A."/>
            <person name="He G."/>
            <person name="Yan M."/>
            <person name="Ng V."/>
            <person name="Cullen D."/>
            <person name="Martin F."/>
            <person name="Rosso M.-N."/>
            <person name="Henrissat B."/>
            <person name="Hibbett D."/>
            <person name="Martinez A.T."/>
            <person name="Grigoriev I.V."/>
        </authorList>
    </citation>
    <scope>NUCLEOTIDE SEQUENCE</scope>
    <source>
        <strain evidence="1">CBS 506.95</strain>
    </source>
</reference>
<dbReference type="AlphaFoldDB" id="A0A9P6EJ49"/>
<gene>
    <name evidence="1" type="ORF">CPB83DRAFT_834631</name>
</gene>
<dbReference type="Proteomes" id="UP000807306">
    <property type="component" value="Unassembled WGS sequence"/>
</dbReference>
<keyword evidence="2" id="KW-1185">Reference proteome</keyword>
<dbReference type="EMBL" id="MU157842">
    <property type="protein sequence ID" value="KAF9530061.1"/>
    <property type="molecule type" value="Genomic_DNA"/>
</dbReference>
<proteinExistence type="predicted"/>
<sequence length="145" mass="16136">MASQQKLEISGVPIFNGKDYENYSKKIMQILQINKLACIVLVDKTLPALFTAVQGGATIADAEARNRERDKWYNDNVQAIGLLSKTCTNSVSSCWFNAGPPVVPMSSAQIWTHLSATLRSFGITMNTLMEMYTLLSRTNLPPSWF</sequence>
<evidence type="ECO:0000313" key="1">
    <source>
        <dbReference type="EMBL" id="KAF9530061.1"/>
    </source>
</evidence>
<comment type="caution">
    <text evidence="1">The sequence shown here is derived from an EMBL/GenBank/DDBJ whole genome shotgun (WGS) entry which is preliminary data.</text>
</comment>
<protein>
    <submittedName>
        <fullName evidence="1">Uncharacterized protein</fullName>
    </submittedName>
</protein>
<organism evidence="1 2">
    <name type="scientific">Crepidotus variabilis</name>
    <dbReference type="NCBI Taxonomy" id="179855"/>
    <lineage>
        <taxon>Eukaryota</taxon>
        <taxon>Fungi</taxon>
        <taxon>Dikarya</taxon>
        <taxon>Basidiomycota</taxon>
        <taxon>Agaricomycotina</taxon>
        <taxon>Agaricomycetes</taxon>
        <taxon>Agaricomycetidae</taxon>
        <taxon>Agaricales</taxon>
        <taxon>Agaricineae</taxon>
        <taxon>Crepidotaceae</taxon>
        <taxon>Crepidotus</taxon>
    </lineage>
</organism>